<evidence type="ECO:0000259" key="2">
    <source>
        <dbReference type="Pfam" id="PF22041"/>
    </source>
</evidence>
<dbReference type="Pfam" id="PF22041">
    <property type="entry name" value="GST_C_7"/>
    <property type="match status" value="1"/>
</dbReference>
<name>A0A9P6GG39_9PLEO</name>
<dbReference type="OrthoDB" id="4951845at2759"/>
<reference evidence="3" key="1">
    <citation type="journal article" date="2020" name="Mol. Plant Microbe Interact.">
        <title>Genome Sequence of the Biocontrol Agent Coniothyrium minitans strain Conio (IMI 134523).</title>
        <authorList>
            <person name="Patel D."/>
            <person name="Shittu T.A."/>
            <person name="Baroncelli R."/>
            <person name="Muthumeenakshi S."/>
            <person name="Osborne T.H."/>
            <person name="Janganan T.K."/>
            <person name="Sreenivasaprasad S."/>
        </authorList>
    </citation>
    <scope>NUCLEOTIDE SEQUENCE</scope>
    <source>
        <strain evidence="3">Conio</strain>
    </source>
</reference>
<protein>
    <submittedName>
        <fullName evidence="3">Glutathione S-transferase</fullName>
    </submittedName>
</protein>
<evidence type="ECO:0000313" key="3">
    <source>
        <dbReference type="EMBL" id="KAF9734428.1"/>
    </source>
</evidence>
<evidence type="ECO:0000313" key="4">
    <source>
        <dbReference type="Proteomes" id="UP000756921"/>
    </source>
</evidence>
<evidence type="ECO:0000256" key="1">
    <source>
        <dbReference type="SAM" id="MobiDB-lite"/>
    </source>
</evidence>
<sequence>MAALTPEFTLYDLASTQGTSRPPSPRSPSPHTTPQHPTTFIMDSPAIAAFIETTHPAPEAVLTSDLGAQIEEKARKAVGPAFYVSLVPREWRILSPRSREYFHRMREAALGHPLEHLLAREDVAWDAFGDGARAAGALMRTHKEKGPFVLGEKPSFTDFVVAGALQNARVVEVGVWER</sequence>
<organism evidence="3 4">
    <name type="scientific">Paraphaeosphaeria minitans</name>
    <dbReference type="NCBI Taxonomy" id="565426"/>
    <lineage>
        <taxon>Eukaryota</taxon>
        <taxon>Fungi</taxon>
        <taxon>Dikarya</taxon>
        <taxon>Ascomycota</taxon>
        <taxon>Pezizomycotina</taxon>
        <taxon>Dothideomycetes</taxon>
        <taxon>Pleosporomycetidae</taxon>
        <taxon>Pleosporales</taxon>
        <taxon>Massarineae</taxon>
        <taxon>Didymosphaeriaceae</taxon>
        <taxon>Paraphaeosphaeria</taxon>
    </lineage>
</organism>
<dbReference type="EMBL" id="WJXW01000007">
    <property type="protein sequence ID" value="KAF9734428.1"/>
    <property type="molecule type" value="Genomic_DNA"/>
</dbReference>
<gene>
    <name evidence="3" type="ORF">PMIN01_07331</name>
</gene>
<comment type="caution">
    <text evidence="3">The sequence shown here is derived from an EMBL/GenBank/DDBJ whole genome shotgun (WGS) entry which is preliminary data.</text>
</comment>
<dbReference type="InterPro" id="IPR054416">
    <property type="entry name" value="GST_UstS-like_C"/>
</dbReference>
<proteinExistence type="predicted"/>
<feature type="region of interest" description="Disordered" evidence="1">
    <location>
        <begin position="1"/>
        <end position="37"/>
    </location>
</feature>
<keyword evidence="4" id="KW-1185">Reference proteome</keyword>
<feature type="domain" description="Glutathione S-transferase UstS-like C-terminal" evidence="2">
    <location>
        <begin position="72"/>
        <end position="171"/>
    </location>
</feature>
<dbReference type="AlphaFoldDB" id="A0A9P6GG39"/>
<dbReference type="Proteomes" id="UP000756921">
    <property type="component" value="Unassembled WGS sequence"/>
</dbReference>
<dbReference type="Gene3D" id="1.20.1050.10">
    <property type="match status" value="1"/>
</dbReference>
<accession>A0A9P6GG39</accession>